<keyword evidence="2" id="KW-0436">Ligase</keyword>
<dbReference type="GO" id="GO:0016787">
    <property type="term" value="F:hydrolase activity"/>
    <property type="evidence" value="ECO:0007669"/>
    <property type="project" value="UniProtKB-KW"/>
</dbReference>
<keyword evidence="2" id="KW-0255">Endonuclease</keyword>
<evidence type="ECO:0000313" key="2">
    <source>
        <dbReference type="EMBL" id="MDS9467075.1"/>
    </source>
</evidence>
<protein>
    <submittedName>
        <fullName evidence="2">Ligase-associated DNA damage response endonuclease PdeM</fullName>
        <ecNumber evidence="2">3.1.-.-</ecNumber>
    </submittedName>
</protein>
<organism evidence="2 3">
    <name type="scientific">Paracoccus aurantius</name>
    <dbReference type="NCBI Taxonomy" id="3073814"/>
    <lineage>
        <taxon>Bacteria</taxon>
        <taxon>Pseudomonadati</taxon>
        <taxon>Pseudomonadota</taxon>
        <taxon>Alphaproteobacteria</taxon>
        <taxon>Rhodobacterales</taxon>
        <taxon>Paracoccaceae</taxon>
        <taxon>Paracoccus</taxon>
    </lineage>
</organism>
<dbReference type="RefSeq" id="WP_311159261.1">
    <property type="nucleotide sequence ID" value="NZ_JAVQLW010000001.1"/>
</dbReference>
<comment type="caution">
    <text evidence="2">The sequence shown here is derived from an EMBL/GenBank/DDBJ whole genome shotgun (WGS) entry which is preliminary data.</text>
</comment>
<keyword evidence="2" id="KW-0378">Hydrolase</keyword>
<dbReference type="EMBL" id="JAVQLW010000001">
    <property type="protein sequence ID" value="MDS9467075.1"/>
    <property type="molecule type" value="Genomic_DNA"/>
</dbReference>
<dbReference type="PANTHER" id="PTHR39323">
    <property type="entry name" value="BLR1149 PROTEIN"/>
    <property type="match status" value="1"/>
</dbReference>
<dbReference type="InterPro" id="IPR026336">
    <property type="entry name" value="PdeM-like"/>
</dbReference>
<dbReference type="Gene3D" id="3.60.21.10">
    <property type="match status" value="1"/>
</dbReference>
<dbReference type="PANTHER" id="PTHR39323:SF1">
    <property type="entry name" value="BLR1149 PROTEIN"/>
    <property type="match status" value="1"/>
</dbReference>
<dbReference type="SUPFAM" id="SSF56300">
    <property type="entry name" value="Metallo-dependent phosphatases"/>
    <property type="match status" value="1"/>
</dbReference>
<keyword evidence="2" id="KW-0540">Nuclease</keyword>
<gene>
    <name evidence="2" type="primary">pdeM</name>
    <name evidence="2" type="ORF">RGQ15_05735</name>
</gene>
<feature type="domain" description="Calcineurin-like phosphoesterase" evidence="1">
    <location>
        <begin position="27"/>
        <end position="123"/>
    </location>
</feature>
<dbReference type="InterPro" id="IPR029052">
    <property type="entry name" value="Metallo-depent_PP-like"/>
</dbReference>
<dbReference type="Pfam" id="PF00149">
    <property type="entry name" value="Metallophos"/>
    <property type="match status" value="1"/>
</dbReference>
<dbReference type="EC" id="3.1.-.-" evidence="2"/>
<dbReference type="InterPro" id="IPR004843">
    <property type="entry name" value="Calcineurin-like_PHP"/>
</dbReference>
<evidence type="ECO:0000313" key="3">
    <source>
        <dbReference type="Proteomes" id="UP001269144"/>
    </source>
</evidence>
<dbReference type="GO" id="GO:0004519">
    <property type="term" value="F:endonuclease activity"/>
    <property type="evidence" value="ECO:0007669"/>
    <property type="project" value="UniProtKB-KW"/>
</dbReference>
<dbReference type="GO" id="GO:0016874">
    <property type="term" value="F:ligase activity"/>
    <property type="evidence" value="ECO:0007669"/>
    <property type="project" value="UniProtKB-KW"/>
</dbReference>
<keyword evidence="3" id="KW-1185">Reference proteome</keyword>
<evidence type="ECO:0000259" key="1">
    <source>
        <dbReference type="Pfam" id="PF00149"/>
    </source>
</evidence>
<sequence>MSSYQFAFHGLHLEARASGALWWAEGRCLIVADLHLGKSERLARRGGPLLPPYEGMVTLDRLTAEVETLEPARIVSLGDAFDDDLVAHSLDEQMTRGLGQLAEGRDWFWVAGNHDPASACSLFGAAGPESRLGQVALRHVACPGAGPDISGHFHPVIRLAGERRKSFLLGKQHLILPAFGAYTGGLCANDPALRNLVPEGIAICCGRRALPLPIGAVALPGRHRRR</sequence>
<name>A0ABU2HRA9_9RHOB</name>
<dbReference type="NCBIfam" id="TIGR04123">
    <property type="entry name" value="P_estr_lig_assc"/>
    <property type="match status" value="1"/>
</dbReference>
<proteinExistence type="predicted"/>
<accession>A0ABU2HRA9</accession>
<reference evidence="3" key="1">
    <citation type="submission" date="2023-07" db="EMBL/GenBank/DDBJ databases">
        <title>Paracoccus sp. MBLB3053 whole genome sequence.</title>
        <authorList>
            <person name="Hwang C.Y."/>
            <person name="Cho E.-S."/>
            <person name="Seo M.-J."/>
        </authorList>
    </citation>
    <scope>NUCLEOTIDE SEQUENCE [LARGE SCALE GENOMIC DNA]</scope>
    <source>
        <strain evidence="3">MBLB3053</strain>
    </source>
</reference>
<dbReference type="Proteomes" id="UP001269144">
    <property type="component" value="Unassembled WGS sequence"/>
</dbReference>